<feature type="transmembrane region" description="Helical" evidence="6">
    <location>
        <begin position="191"/>
        <end position="211"/>
    </location>
</feature>
<dbReference type="AlphaFoldDB" id="A0A161HMQ5"/>
<evidence type="ECO:0000256" key="1">
    <source>
        <dbReference type="ARBA" id="ARBA00004141"/>
    </source>
</evidence>
<dbReference type="GO" id="GO:0016020">
    <property type="term" value="C:membrane"/>
    <property type="evidence" value="ECO:0007669"/>
    <property type="project" value="UniProtKB-SubCell"/>
</dbReference>
<dbReference type="PANTHER" id="PTHR31465:SF1">
    <property type="entry name" value="PROTEIN RTA1-RELATED"/>
    <property type="match status" value="1"/>
</dbReference>
<evidence type="ECO:0000256" key="6">
    <source>
        <dbReference type="SAM" id="Phobius"/>
    </source>
</evidence>
<comment type="subcellular location">
    <subcellularLocation>
        <location evidence="1">Membrane</location>
        <topology evidence="1">Multi-pass membrane protein</topology>
    </subcellularLocation>
</comment>
<organism evidence="7 8">
    <name type="scientific">Sugiyamaella lignohabitans</name>
    <dbReference type="NCBI Taxonomy" id="796027"/>
    <lineage>
        <taxon>Eukaryota</taxon>
        <taxon>Fungi</taxon>
        <taxon>Dikarya</taxon>
        <taxon>Ascomycota</taxon>
        <taxon>Saccharomycotina</taxon>
        <taxon>Dipodascomycetes</taxon>
        <taxon>Dipodascales</taxon>
        <taxon>Trichomonascaceae</taxon>
        <taxon>Sugiyamaella</taxon>
    </lineage>
</organism>
<reference evidence="7 8" key="1">
    <citation type="submission" date="2016-02" db="EMBL/GenBank/DDBJ databases">
        <title>Complete genome sequence and transcriptome regulation of the pentose utilising yeast Sugiyamaella lignohabitans.</title>
        <authorList>
            <person name="Bellasio M."/>
            <person name="Peymann A."/>
            <person name="Valli M."/>
            <person name="Sipitzky M."/>
            <person name="Graf A."/>
            <person name="Sauer M."/>
            <person name="Marx H."/>
            <person name="Mattanovich D."/>
        </authorList>
    </citation>
    <scope>NUCLEOTIDE SEQUENCE [LARGE SCALE GENOMIC DNA]</scope>
    <source>
        <strain evidence="7 8">CBS 10342</strain>
    </source>
</reference>
<keyword evidence="4 6" id="KW-1133">Transmembrane helix</keyword>
<proteinExistence type="inferred from homology"/>
<keyword evidence="3 6" id="KW-0812">Transmembrane</keyword>
<dbReference type="InterPro" id="IPR007568">
    <property type="entry name" value="RTA1"/>
</dbReference>
<evidence type="ECO:0000256" key="4">
    <source>
        <dbReference type="ARBA" id="ARBA00022989"/>
    </source>
</evidence>
<gene>
    <name evidence="7" type="primary">RTA1</name>
    <name evidence="7" type="ORF">AWJ20_2769</name>
</gene>
<sequence>MQNIFGFNPSVAACVVFIVVFTILSAAHIYLVAKKRVLYFSVFCIGGVFEVLGYITRIISGHRPSEVGPYAAQTLFILLPPCFFAASIYMTLGRLIRYLHVEDLSPMKLKIITPIFVFGDVLSLLLQGAGGGIQASGGAHNHTLGSDVVIGGLIVQLIFFGAFIIVSTIVHRRIRKINRDLPVDRGTLDKFFLVTYAACILILIRNVYRIIEYAQGFQGFLMVHEVFMYIFDAVLMTGVMVVFIIMHPGNVMVRNVMEKPVSTETFAQEEGPFNLPYEGERGDQIHLTAQKGV</sequence>
<feature type="transmembrane region" description="Helical" evidence="6">
    <location>
        <begin position="149"/>
        <end position="170"/>
    </location>
</feature>
<feature type="transmembrane region" description="Helical" evidence="6">
    <location>
        <begin position="37"/>
        <end position="59"/>
    </location>
</feature>
<dbReference type="EMBL" id="CP014503">
    <property type="protein sequence ID" value="ANB15147.1"/>
    <property type="molecule type" value="Genomic_DNA"/>
</dbReference>
<keyword evidence="8" id="KW-1185">Reference proteome</keyword>
<dbReference type="KEGG" id="slb:AWJ20_2769"/>
<evidence type="ECO:0000256" key="2">
    <source>
        <dbReference type="ARBA" id="ARBA00009969"/>
    </source>
</evidence>
<feature type="transmembrane region" description="Helical" evidence="6">
    <location>
        <begin position="111"/>
        <end position="129"/>
    </location>
</feature>
<keyword evidence="5 6" id="KW-0472">Membrane</keyword>
<comment type="similarity">
    <text evidence="2">Belongs to the lipid-translocating exporter (LTE) (TC 9.A.26.1) family.</text>
</comment>
<protein>
    <submittedName>
        <fullName evidence="7">Rta1p</fullName>
    </submittedName>
</protein>
<feature type="transmembrane region" description="Helical" evidence="6">
    <location>
        <begin position="71"/>
        <end position="90"/>
    </location>
</feature>
<dbReference type="RefSeq" id="XP_018737624.1">
    <property type="nucleotide sequence ID" value="XM_018879736.1"/>
</dbReference>
<evidence type="ECO:0000256" key="5">
    <source>
        <dbReference type="ARBA" id="ARBA00023136"/>
    </source>
</evidence>
<dbReference type="OrthoDB" id="3358017at2759"/>
<feature type="transmembrane region" description="Helical" evidence="6">
    <location>
        <begin position="226"/>
        <end position="246"/>
    </location>
</feature>
<feature type="transmembrane region" description="Helical" evidence="6">
    <location>
        <begin position="6"/>
        <end position="30"/>
    </location>
</feature>
<dbReference type="GeneID" id="30034716"/>
<dbReference type="Pfam" id="PF04479">
    <property type="entry name" value="RTA1"/>
    <property type="match status" value="1"/>
</dbReference>
<dbReference type="PANTHER" id="PTHR31465">
    <property type="entry name" value="PROTEIN RTA1-RELATED"/>
    <property type="match status" value="1"/>
</dbReference>
<accession>A0A161HMQ5</accession>
<name>A0A161HMQ5_9ASCO</name>
<evidence type="ECO:0000313" key="7">
    <source>
        <dbReference type="EMBL" id="ANB15147.1"/>
    </source>
</evidence>
<dbReference type="Proteomes" id="UP000189580">
    <property type="component" value="Chromosome b"/>
</dbReference>
<evidence type="ECO:0000256" key="3">
    <source>
        <dbReference type="ARBA" id="ARBA00022692"/>
    </source>
</evidence>
<evidence type="ECO:0000313" key="8">
    <source>
        <dbReference type="Proteomes" id="UP000189580"/>
    </source>
</evidence>